<evidence type="ECO:0000259" key="4">
    <source>
        <dbReference type="Pfam" id="PF05191"/>
    </source>
</evidence>
<dbReference type="InterPro" id="IPR007862">
    <property type="entry name" value="Adenylate_kinase_lid-dom"/>
</dbReference>
<dbReference type="CDD" id="cd01428">
    <property type="entry name" value="ADK"/>
    <property type="match status" value="1"/>
</dbReference>
<accession>A0AA40HYW9</accession>
<dbReference type="InterPro" id="IPR000850">
    <property type="entry name" value="Adenylat/UMP-CMP_kin"/>
</dbReference>
<dbReference type="GO" id="GO:0005524">
    <property type="term" value="F:ATP binding"/>
    <property type="evidence" value="ECO:0007669"/>
    <property type="project" value="InterPro"/>
</dbReference>
<dbReference type="Proteomes" id="UP001177744">
    <property type="component" value="Unassembled WGS sequence"/>
</dbReference>
<reference evidence="5" key="1">
    <citation type="submission" date="2023-06" db="EMBL/GenBank/DDBJ databases">
        <title>Reference genome for the Northern bat (Eptesicus nilssonii), a most northern bat species.</title>
        <authorList>
            <person name="Laine V.N."/>
            <person name="Pulliainen A.T."/>
            <person name="Lilley T.M."/>
        </authorList>
    </citation>
    <scope>NUCLEOTIDE SEQUENCE</scope>
    <source>
        <strain evidence="5">BLF_Eptnil</strain>
        <tissue evidence="5">Kidney</tissue>
    </source>
</reference>
<dbReference type="PANTHER" id="PTHR23359">
    <property type="entry name" value="NUCLEOTIDE KINASE"/>
    <property type="match status" value="1"/>
</dbReference>
<dbReference type="Gene3D" id="3.40.50.300">
    <property type="entry name" value="P-loop containing nucleotide triphosphate hydrolases"/>
    <property type="match status" value="2"/>
</dbReference>
<dbReference type="HAMAP" id="MF_00235">
    <property type="entry name" value="Adenylate_kinase_Adk"/>
    <property type="match status" value="1"/>
</dbReference>
<dbReference type="SUPFAM" id="SSF52540">
    <property type="entry name" value="P-loop containing nucleoside triphosphate hydrolases"/>
    <property type="match status" value="1"/>
</dbReference>
<dbReference type="AlphaFoldDB" id="A0AA40HYW9"/>
<dbReference type="Pfam" id="PF00406">
    <property type="entry name" value="ADK"/>
    <property type="match status" value="2"/>
</dbReference>
<comment type="caution">
    <text evidence="5">The sequence shown here is derived from an EMBL/GenBank/DDBJ whole genome shotgun (WGS) entry which is preliminary data.</text>
</comment>
<keyword evidence="6" id="KW-1185">Reference proteome</keyword>
<evidence type="ECO:0000313" key="5">
    <source>
        <dbReference type="EMBL" id="KAK1339924.1"/>
    </source>
</evidence>
<keyword evidence="2" id="KW-0547">Nucleotide-binding</keyword>
<sequence length="278" mass="31913">MSRLLPLARLRGLSATILWLWALPSLRAWKSISIFLLMAVGTAIFVGRDGRTAASVEVGDVAKQYIEKGRLVPDHVITRMMLSELENRQDQHWLLDGEWDPWLWNKSIWQSEECQECRVLVFSLKLRGAGYVLCRDVPVECAEGFPMTLVQAEALDRICDLDLVITLNIPFETLRDRLSRRWIHPPSGRVYNLDFNPPLVHGVDDVTGERLVQQEDDKPEAVNVRLRQYKEVAKPVVKRYKSRGVLHQFSGTDTDKIWPCVYTVFSNKITPIQSREAC</sequence>
<organism evidence="5 6">
    <name type="scientific">Cnephaeus nilssonii</name>
    <name type="common">Northern bat</name>
    <name type="synonym">Eptesicus nilssonii</name>
    <dbReference type="NCBI Taxonomy" id="3371016"/>
    <lineage>
        <taxon>Eukaryota</taxon>
        <taxon>Metazoa</taxon>
        <taxon>Chordata</taxon>
        <taxon>Craniata</taxon>
        <taxon>Vertebrata</taxon>
        <taxon>Euteleostomi</taxon>
        <taxon>Mammalia</taxon>
        <taxon>Eutheria</taxon>
        <taxon>Laurasiatheria</taxon>
        <taxon>Chiroptera</taxon>
        <taxon>Yangochiroptera</taxon>
        <taxon>Vespertilionidae</taxon>
        <taxon>Cnephaeus</taxon>
    </lineage>
</organism>
<evidence type="ECO:0000256" key="1">
    <source>
        <dbReference type="ARBA" id="ARBA00022679"/>
    </source>
</evidence>
<dbReference type="EMBL" id="JAULJE010000008">
    <property type="protein sequence ID" value="KAK1339924.1"/>
    <property type="molecule type" value="Genomic_DNA"/>
</dbReference>
<feature type="domain" description="Adenylate kinase active site lid" evidence="4">
    <location>
        <begin position="181"/>
        <end position="216"/>
    </location>
</feature>
<evidence type="ECO:0000256" key="3">
    <source>
        <dbReference type="ARBA" id="ARBA00022777"/>
    </source>
</evidence>
<keyword evidence="3" id="KW-0418">Kinase</keyword>
<dbReference type="GO" id="GO:0004017">
    <property type="term" value="F:AMP kinase activity"/>
    <property type="evidence" value="ECO:0007669"/>
    <property type="project" value="InterPro"/>
</dbReference>
<protein>
    <recommendedName>
        <fullName evidence="4">Adenylate kinase active site lid domain-containing protein</fullName>
    </recommendedName>
</protein>
<name>A0AA40HYW9_CNENI</name>
<proteinExistence type="inferred from homology"/>
<dbReference type="InterPro" id="IPR027417">
    <property type="entry name" value="P-loop_NTPase"/>
</dbReference>
<gene>
    <name evidence="5" type="ORF">QTO34_018488</name>
</gene>
<evidence type="ECO:0000313" key="6">
    <source>
        <dbReference type="Proteomes" id="UP001177744"/>
    </source>
</evidence>
<keyword evidence="1" id="KW-0808">Transferase</keyword>
<evidence type="ECO:0000256" key="2">
    <source>
        <dbReference type="ARBA" id="ARBA00022741"/>
    </source>
</evidence>
<dbReference type="Pfam" id="PF05191">
    <property type="entry name" value="ADK_lid"/>
    <property type="match status" value="1"/>
</dbReference>